<dbReference type="InterPro" id="IPR051637">
    <property type="entry name" value="Ank_repeat_dom-contain_49"/>
</dbReference>
<dbReference type="PANTHER" id="PTHR24180">
    <property type="entry name" value="CYCLIN-DEPENDENT KINASE INHIBITOR 2C-RELATED"/>
    <property type="match status" value="1"/>
</dbReference>
<accession>A0A097IVM5</accession>
<sequence>MTPITISVLEALNHNDYNELTKFSKYINNNDYIDGVYNYLDYYLSIKRQDHEVEYNIVKLLIDVGIKTNYVLNNGDTILHKYFNPYRIKISDKIVKIIVESGCDLSAANINLNTPLHCYVNCCYNQITLETVKLLIKNGANPNVKNIFGYTPLQYYVKNLFIKNEITTMLLSPISDEEEEVFGSLLHLYLSRPKNGVECIKPLARSGINYKDSGGDTPIMTYLINCSKMDENIVKEIIYNGGDINTINNDNYTTLHYYLMYCNNVTISSIDLFISMGYSFPSSRGIISSYLKGYYKVELEIVKYLYYLSTNSKKILVEDCYFIHEYFKRADDVDVSDYLLNVFNYCVDITDDNGYTLLHYAVDKYGSEQVIRYLISKGANINTINKSGKTILYSAGISRPINIFKTLLEFNPSVNTILATIKKILQTNHINKDALKELIKYSLMKNITIDEELIKMYDLCNEFINDCISELDEMKKIRVSPTMSLFCILNKSENELYRYIKNPATFDVLKFNIYGQLLSSLLENARIRSEFIEKACDFVSSNNILSIPREIQIKVFSYLNNNDISLFVD</sequence>
<feature type="domain" description="PRANC" evidence="4">
    <location>
        <begin position="483"/>
        <end position="565"/>
    </location>
</feature>
<proteinExistence type="predicted"/>
<feature type="repeat" description="ANK" evidence="3">
    <location>
        <begin position="353"/>
        <end position="386"/>
    </location>
</feature>
<dbReference type="InterPro" id="IPR002110">
    <property type="entry name" value="Ankyrin_rpt"/>
</dbReference>
<dbReference type="SUPFAM" id="SSF48403">
    <property type="entry name" value="Ankyrin repeat"/>
    <property type="match status" value="1"/>
</dbReference>
<evidence type="ECO:0000256" key="1">
    <source>
        <dbReference type="ARBA" id="ARBA00022737"/>
    </source>
</evidence>
<dbReference type="PROSITE" id="PS50297">
    <property type="entry name" value="ANK_REP_REGION"/>
    <property type="match status" value="1"/>
</dbReference>
<dbReference type="InterPro" id="IPR018272">
    <property type="entry name" value="PRANC_domain"/>
</dbReference>
<dbReference type="PANTHER" id="PTHR24180:SF45">
    <property type="entry name" value="POLY [ADP-RIBOSE] POLYMERASE TANKYRASE"/>
    <property type="match status" value="1"/>
</dbReference>
<reference evidence="5 6" key="1">
    <citation type="submission" date="2014-09" db="EMBL/GenBank/DDBJ databases">
        <title>Complete Genome Sequence of the Embu Virus Strain SPAn 880.</title>
        <authorList>
            <person name="Ibrahim M.S."/>
            <person name="Antwerpen M.H."/>
            <person name="Georgi E."/>
            <person name="Vette P."/>
            <person name="Zoeller G."/>
            <person name="Meyer H."/>
        </authorList>
    </citation>
    <scope>NUCLEOTIDE SEQUENCE [LARGE SCALE GENOMIC DNA]</scope>
    <source>
        <strain evidence="5">SPAn880</strain>
    </source>
</reference>
<dbReference type="SMART" id="SM00248">
    <property type="entry name" value="ANK"/>
    <property type="match status" value="8"/>
</dbReference>
<keyword evidence="2 3" id="KW-0040">ANK repeat</keyword>
<dbReference type="Pfam" id="PF12796">
    <property type="entry name" value="Ank_2"/>
    <property type="match status" value="1"/>
</dbReference>
<dbReference type="InterPro" id="IPR036770">
    <property type="entry name" value="Ankyrin_rpt-contain_sf"/>
</dbReference>
<protein>
    <submittedName>
        <fullName evidence="5">Ankyrin repeat and PRANC domain-containing protein</fullName>
    </submittedName>
</protein>
<keyword evidence="1" id="KW-0677">Repeat</keyword>
<organism evidence="5 6">
    <name type="scientific">Cotia virus</name>
    <dbReference type="NCBI Taxonomy" id="39444"/>
    <lineage>
        <taxon>Viruses</taxon>
        <taxon>Varidnaviria</taxon>
        <taxon>Bamfordvirae</taxon>
        <taxon>Nucleocytoviricota</taxon>
        <taxon>Pokkesviricetes</taxon>
        <taxon>Chitovirales</taxon>
        <taxon>Poxviridae</taxon>
        <taxon>Chordopoxvirinae</taxon>
        <taxon>Oryzopoxvirus</taxon>
        <taxon>Oryzopoxvirus cotia</taxon>
    </lineage>
</organism>
<dbReference type="EMBL" id="KM595078">
    <property type="protein sequence ID" value="AIT70634.1"/>
    <property type="molecule type" value="Genomic_DNA"/>
</dbReference>
<evidence type="ECO:0000259" key="4">
    <source>
        <dbReference type="Pfam" id="PF09372"/>
    </source>
</evidence>
<evidence type="ECO:0000313" key="6">
    <source>
        <dbReference type="Proteomes" id="UP000121784"/>
    </source>
</evidence>
<dbReference type="Gene3D" id="1.25.40.20">
    <property type="entry name" value="Ankyrin repeat-containing domain"/>
    <property type="match status" value="3"/>
</dbReference>
<evidence type="ECO:0000256" key="2">
    <source>
        <dbReference type="ARBA" id="ARBA00023043"/>
    </source>
</evidence>
<gene>
    <name evidence="5" type="primary">19</name>
</gene>
<name>A0A097IVM5_9POXV</name>
<dbReference type="Pfam" id="PF09372">
    <property type="entry name" value="PRANC"/>
    <property type="match status" value="1"/>
</dbReference>
<dbReference type="Pfam" id="PF00023">
    <property type="entry name" value="Ank"/>
    <property type="match status" value="1"/>
</dbReference>
<dbReference type="PROSITE" id="PS50088">
    <property type="entry name" value="ANK_REPEAT"/>
    <property type="match status" value="1"/>
</dbReference>
<evidence type="ECO:0000256" key="3">
    <source>
        <dbReference type="PROSITE-ProRule" id="PRU00023"/>
    </source>
</evidence>
<dbReference type="Proteomes" id="UP000121784">
    <property type="component" value="Segment"/>
</dbReference>
<evidence type="ECO:0000313" key="5">
    <source>
        <dbReference type="EMBL" id="AIT70634.1"/>
    </source>
</evidence>